<reference evidence="6 7" key="1">
    <citation type="submission" date="2019-10" db="EMBL/GenBank/DDBJ databases">
        <title>Epibacterium sp. nov., isolated from seawater.</title>
        <authorList>
            <person name="Zhang X."/>
            <person name="Li N."/>
        </authorList>
    </citation>
    <scope>NUCLEOTIDE SEQUENCE [LARGE SCALE GENOMIC DNA]</scope>
    <source>
        <strain evidence="6 7">SM1969</strain>
    </source>
</reference>
<dbReference type="InterPro" id="IPR008567">
    <property type="entry name" value="BKACE"/>
</dbReference>
<feature type="compositionally biased region" description="Basic and acidic residues" evidence="5">
    <location>
        <begin position="7"/>
        <end position="22"/>
    </location>
</feature>
<accession>A0A844AW45</accession>
<dbReference type="Gene3D" id="3.20.20.70">
    <property type="entry name" value="Aldolase class I"/>
    <property type="match status" value="1"/>
</dbReference>
<evidence type="ECO:0000256" key="3">
    <source>
        <dbReference type="ARBA" id="ARBA00022723"/>
    </source>
</evidence>
<comment type="cofactor">
    <cofactor evidence="1">
        <name>Zn(2+)</name>
        <dbReference type="ChEBI" id="CHEBI:29105"/>
    </cofactor>
</comment>
<proteinExistence type="predicted"/>
<keyword evidence="4" id="KW-0862">Zinc</keyword>
<name>A0A844AW45_9RHOB</name>
<dbReference type="AlphaFoldDB" id="A0A844AW45"/>
<evidence type="ECO:0000256" key="2">
    <source>
        <dbReference type="ARBA" id="ARBA00022679"/>
    </source>
</evidence>
<keyword evidence="3" id="KW-0479">Metal-binding</keyword>
<dbReference type="PANTHER" id="PTHR37418">
    <property type="entry name" value="3-KETO-5-AMINOHEXANOATE CLEAVAGE ENZYME-RELATED"/>
    <property type="match status" value="1"/>
</dbReference>
<dbReference type="InterPro" id="IPR013785">
    <property type="entry name" value="Aldolase_TIM"/>
</dbReference>
<dbReference type="PANTHER" id="PTHR37418:SF2">
    <property type="entry name" value="3-KETO-5-AMINOHEXANOATE CLEAVAGE ENZYME"/>
    <property type="match status" value="1"/>
</dbReference>
<keyword evidence="7" id="KW-1185">Reference proteome</keyword>
<gene>
    <name evidence="6" type="ORF">GG681_13865</name>
</gene>
<dbReference type="GO" id="GO:0043720">
    <property type="term" value="F:3-keto-5-aminohexanoate cleavage activity"/>
    <property type="evidence" value="ECO:0007669"/>
    <property type="project" value="InterPro"/>
</dbReference>
<organism evidence="6 7">
    <name type="scientific">Tritonibacter aquimaris</name>
    <dbReference type="NCBI Taxonomy" id="2663379"/>
    <lineage>
        <taxon>Bacteria</taxon>
        <taxon>Pseudomonadati</taxon>
        <taxon>Pseudomonadota</taxon>
        <taxon>Alphaproteobacteria</taxon>
        <taxon>Rhodobacterales</taxon>
        <taxon>Paracoccaceae</taxon>
        <taxon>Tritonibacter</taxon>
    </lineage>
</organism>
<comment type="caution">
    <text evidence="6">The sequence shown here is derived from an EMBL/GenBank/DDBJ whole genome shotgun (WGS) entry which is preliminary data.</text>
</comment>
<evidence type="ECO:0000256" key="5">
    <source>
        <dbReference type="SAM" id="MobiDB-lite"/>
    </source>
</evidence>
<evidence type="ECO:0000313" key="6">
    <source>
        <dbReference type="EMBL" id="MQY43728.1"/>
    </source>
</evidence>
<protein>
    <submittedName>
        <fullName evidence="6">3-keto-5-aminohexanoate cleavage protein</fullName>
    </submittedName>
</protein>
<dbReference type="Pfam" id="PF05853">
    <property type="entry name" value="BKACE"/>
    <property type="match status" value="1"/>
</dbReference>
<evidence type="ECO:0000256" key="4">
    <source>
        <dbReference type="ARBA" id="ARBA00022833"/>
    </source>
</evidence>
<dbReference type="GO" id="GO:0046872">
    <property type="term" value="F:metal ion binding"/>
    <property type="evidence" value="ECO:0007669"/>
    <property type="project" value="UniProtKB-KW"/>
</dbReference>
<dbReference type="EMBL" id="WIXK01000007">
    <property type="protein sequence ID" value="MQY43728.1"/>
    <property type="molecule type" value="Genomic_DNA"/>
</dbReference>
<evidence type="ECO:0000313" key="7">
    <source>
        <dbReference type="Proteomes" id="UP000436694"/>
    </source>
</evidence>
<sequence>MHKRNEHKVTDQDQHKPQHEGGRMGGLSQMAPAKVTVAPNGARRQKADHPDLPLSVVEIAQTAKSCWDAGADEIHLHVREADGAHSLSVDLYQQAIAAVRHLAPGLAVQVTTEAAGRYAPAEQFALLQELRPSSASISVREICRTPEITQDLYGFCNDARIKVQHILYSLEDLELLRQLLECGDVPDDMRDILLVFGKYNPARDAQSAEVAPFVQALGDDFPNWTVCAFGPHEHDVAAEALRLGGHVRIGFENNIHGADGELARDNAQNISRIVQAARAMGRSLLKDQQS</sequence>
<feature type="region of interest" description="Disordered" evidence="5">
    <location>
        <begin position="1"/>
        <end position="28"/>
    </location>
</feature>
<keyword evidence="2" id="KW-0808">Transferase</keyword>
<dbReference type="Proteomes" id="UP000436694">
    <property type="component" value="Unassembled WGS sequence"/>
</dbReference>
<evidence type="ECO:0000256" key="1">
    <source>
        <dbReference type="ARBA" id="ARBA00001947"/>
    </source>
</evidence>